<feature type="transmembrane region" description="Helical" evidence="6">
    <location>
        <begin position="374"/>
        <end position="397"/>
    </location>
</feature>
<dbReference type="PANTHER" id="PTHR43791">
    <property type="entry name" value="PERMEASE-RELATED"/>
    <property type="match status" value="1"/>
</dbReference>
<dbReference type="VEuPathDB" id="FungiDB:M747DRAFT_273634"/>
<feature type="transmembrane region" description="Helical" evidence="6">
    <location>
        <begin position="348"/>
        <end position="368"/>
    </location>
</feature>
<dbReference type="InterPro" id="IPR011701">
    <property type="entry name" value="MFS"/>
</dbReference>
<evidence type="ECO:0000256" key="4">
    <source>
        <dbReference type="ARBA" id="ARBA00022989"/>
    </source>
</evidence>
<dbReference type="GO" id="GO:0016020">
    <property type="term" value="C:membrane"/>
    <property type="evidence" value="ECO:0007669"/>
    <property type="project" value="UniProtKB-SubCell"/>
</dbReference>
<accession>A0A370CDN4</accession>
<dbReference type="Proteomes" id="UP000253845">
    <property type="component" value="Unassembled WGS sequence"/>
</dbReference>
<feature type="transmembrane region" description="Helical" evidence="6">
    <location>
        <begin position="284"/>
        <end position="308"/>
    </location>
</feature>
<evidence type="ECO:0000256" key="5">
    <source>
        <dbReference type="ARBA" id="ARBA00023136"/>
    </source>
</evidence>
<dbReference type="AlphaFoldDB" id="A0A370CDN4"/>
<feature type="transmembrane region" description="Helical" evidence="6">
    <location>
        <begin position="214"/>
        <end position="235"/>
    </location>
</feature>
<proteinExistence type="predicted"/>
<feature type="transmembrane region" description="Helical" evidence="6">
    <location>
        <begin position="153"/>
        <end position="172"/>
    </location>
</feature>
<feature type="transmembrane region" description="Helical" evidence="6">
    <location>
        <begin position="55"/>
        <end position="81"/>
    </location>
</feature>
<dbReference type="Pfam" id="PF11951">
    <property type="entry name" value="Fungal_trans_2"/>
    <property type="match status" value="1"/>
</dbReference>
<dbReference type="SUPFAM" id="SSF103473">
    <property type="entry name" value="MFS general substrate transporter"/>
    <property type="match status" value="1"/>
</dbReference>
<feature type="transmembrane region" description="Helical" evidence="6">
    <location>
        <begin position="320"/>
        <end position="341"/>
    </location>
</feature>
<keyword evidence="2" id="KW-0813">Transport</keyword>
<feature type="transmembrane region" description="Helical" evidence="6">
    <location>
        <begin position="409"/>
        <end position="429"/>
    </location>
</feature>
<evidence type="ECO:0000256" key="6">
    <source>
        <dbReference type="SAM" id="Phobius"/>
    </source>
</evidence>
<feature type="transmembrane region" description="Helical" evidence="6">
    <location>
        <begin position="184"/>
        <end position="202"/>
    </location>
</feature>
<evidence type="ECO:0000313" key="8">
    <source>
        <dbReference type="Proteomes" id="UP000253845"/>
    </source>
</evidence>
<evidence type="ECO:0000256" key="3">
    <source>
        <dbReference type="ARBA" id="ARBA00022692"/>
    </source>
</evidence>
<organism evidence="7 8">
    <name type="scientific">Aspergillus niger ATCC 13496</name>
    <dbReference type="NCBI Taxonomy" id="1353008"/>
    <lineage>
        <taxon>Eukaryota</taxon>
        <taxon>Fungi</taxon>
        <taxon>Dikarya</taxon>
        <taxon>Ascomycota</taxon>
        <taxon>Pezizomycotina</taxon>
        <taxon>Eurotiomycetes</taxon>
        <taxon>Eurotiomycetidae</taxon>
        <taxon>Eurotiales</taxon>
        <taxon>Aspergillaceae</taxon>
        <taxon>Aspergillus</taxon>
        <taxon>Aspergillus subgen. Circumdati</taxon>
    </lineage>
</organism>
<dbReference type="EMBL" id="KZ851902">
    <property type="protein sequence ID" value="RDH24300.1"/>
    <property type="molecule type" value="Genomic_DNA"/>
</dbReference>
<keyword evidence="3 6" id="KW-0812">Transmembrane</keyword>
<protein>
    <submittedName>
        <fullName evidence="7">MFS general substrate transporter</fullName>
    </submittedName>
</protein>
<keyword evidence="5 6" id="KW-0472">Membrane</keyword>
<feature type="transmembrane region" description="Helical" evidence="6">
    <location>
        <begin position="122"/>
        <end position="141"/>
    </location>
</feature>
<dbReference type="InterPro" id="IPR021858">
    <property type="entry name" value="Fun_TF"/>
</dbReference>
<sequence>MGETNTAVEMSTLPLGKMEIEKEVDGAASYLAHSTSYPPMTLEVERKLLRKIDCILVPMLLLTATLGAVDKVALSTAAIYGLEKDLHLVGQQYSWAGSILSIGAIIGMCPSSFLVQRLPSAKYLSSCSLGWSCLALLIPASKNWNGLMALRFFMGYLEAIIVPTISLIVAGFYKKAEQPPRNAIVFAAFSSVINGFLSWAVGHIPDSAPLAIWQYLYLIVGSLSAVWSITAFVLLPESPMNAFFFTDQESFYATQRLAENQTGIINKEWKREQALEAVLDAKTWILFSFNIAINIPNGGLTTFSGILINNLGFTAVKASLLNMPTGVMSTLSAFSFSWLAARWTNRRCLVTMMACCLPIAGSALVYSLPRTNVAGQIVGIYLLYTYFGPYVVGISMAQANTAGHTKKTVQYSILYIGYALGNLIGPQTFRASQAPAYTGGFIAMLICYCICVALTGLYWVLVLKYNRRLANIDPDSQTQATTTARDTLPPVTAPHFVCATYMHAIFSENVALGLRCIGDLPRCTRCRTLDLTCEEFTFVEEPVEQGISLGRRGTWSKQQRSILDLPASKPAHREMVSLDEYSGRWVFLNLTVKNYLEDTGEVDYDSDNEDTVMQDLSGESDDALQLRSVLSHPLSEYSHSESYLLQYFIQSIGPDCSLSSIDNPYITLLTPLAFCHPALRNAMVSVAANQLRLLGDARYANEAALYKNRAIQGLQQAVELQNIDDGIIGTILMLCFYDISDKCDSSWVKHLEAGLDLLDCLPCSASSSQGLRRFFQMYFVAHAIMRRTASPGMMYENGRYGWSENDNLDEIDTIMGCSRRLMGMTNDISDLPSDEHMVNKTINAGPADTYISRANRLACSLINLTQTLPPHLQHREDIARIAETKRLAALLYLIERVGSTTYRRQFIPRTDKRTLVNNMIDLIQSLPDSATLLWPLYVLGQTALDDQDHRRFVMDRLERIERTRNLGSVRRARTAMKDTFRIMDMRYTVRRRDGRFENISLA</sequence>
<feature type="transmembrane region" description="Helical" evidence="6">
    <location>
        <begin position="93"/>
        <end position="115"/>
    </location>
</feature>
<evidence type="ECO:0000313" key="7">
    <source>
        <dbReference type="EMBL" id="RDH24300.1"/>
    </source>
</evidence>
<dbReference type="InterPro" id="IPR036259">
    <property type="entry name" value="MFS_trans_sf"/>
</dbReference>
<dbReference type="Gene3D" id="1.20.1250.20">
    <property type="entry name" value="MFS general substrate transporter like domains"/>
    <property type="match status" value="2"/>
</dbReference>
<name>A0A370CDN4_ASPNG</name>
<dbReference type="GO" id="GO:0022857">
    <property type="term" value="F:transmembrane transporter activity"/>
    <property type="evidence" value="ECO:0007669"/>
    <property type="project" value="InterPro"/>
</dbReference>
<gene>
    <name evidence="7" type="ORF">M747DRAFT_273634</name>
</gene>
<evidence type="ECO:0000256" key="1">
    <source>
        <dbReference type="ARBA" id="ARBA00004141"/>
    </source>
</evidence>
<dbReference type="Pfam" id="PF07690">
    <property type="entry name" value="MFS_1"/>
    <property type="match status" value="1"/>
</dbReference>
<keyword evidence="4 6" id="KW-1133">Transmembrane helix</keyword>
<feature type="transmembrane region" description="Helical" evidence="6">
    <location>
        <begin position="441"/>
        <end position="461"/>
    </location>
</feature>
<comment type="subcellular location">
    <subcellularLocation>
        <location evidence="1">Membrane</location>
        <topology evidence="1">Multi-pass membrane protein</topology>
    </subcellularLocation>
</comment>
<reference evidence="7 8" key="1">
    <citation type="submission" date="2018-07" db="EMBL/GenBank/DDBJ databases">
        <title>Section-level genome sequencing of Aspergillus section Nigri to investigate inter- and intra-species variation.</title>
        <authorList>
            <consortium name="DOE Joint Genome Institute"/>
            <person name="Vesth T.C."/>
            <person name="Nybo J.L."/>
            <person name="Theobald S."/>
            <person name="Frisvad J.C."/>
            <person name="Larsen T.O."/>
            <person name="Nielsen K.F."/>
            <person name="Hoof J.B."/>
            <person name="Brandl J."/>
            <person name="Salamov A."/>
            <person name="Riley R."/>
            <person name="Gladden J.M."/>
            <person name="Phatale P."/>
            <person name="Nielsen M.T."/>
            <person name="Lyhne E.K."/>
            <person name="Kogle M.E."/>
            <person name="Strasser K."/>
            <person name="McDonnell E."/>
            <person name="Barry K."/>
            <person name="Clum A."/>
            <person name="Chen C."/>
            <person name="Nolan M."/>
            <person name="Sandor L."/>
            <person name="Kuo A."/>
            <person name="Lipzen A."/>
            <person name="Hainaut M."/>
            <person name="Drula E."/>
            <person name="Tsang A."/>
            <person name="Magnuson J.K."/>
            <person name="Henrissat B."/>
            <person name="Wiebenga A."/>
            <person name="Simmons B.A."/>
            <person name="Makela M.R."/>
            <person name="De vries R.P."/>
            <person name="Grigoriev I.V."/>
            <person name="Mortensen U.H."/>
            <person name="Baker S.E."/>
            <person name="Andersen M.R."/>
        </authorList>
    </citation>
    <scope>NUCLEOTIDE SEQUENCE [LARGE SCALE GENOMIC DNA]</scope>
    <source>
        <strain evidence="7 8">ATCC 13496</strain>
    </source>
</reference>
<evidence type="ECO:0000256" key="2">
    <source>
        <dbReference type="ARBA" id="ARBA00022448"/>
    </source>
</evidence>
<dbReference type="PANTHER" id="PTHR43791:SF41">
    <property type="entry name" value="MAJOR FACILITATOR SUPERFAMILY (MFS) PROFILE DOMAIN-CONTAINING PROTEIN"/>
    <property type="match status" value="1"/>
</dbReference>